<dbReference type="EMBL" id="CAJHJT010000034">
    <property type="protein sequence ID" value="CAD7005589.1"/>
    <property type="molecule type" value="Genomic_DNA"/>
</dbReference>
<dbReference type="Pfam" id="PF13926">
    <property type="entry name" value="DUF4211"/>
    <property type="match status" value="1"/>
</dbReference>
<keyword evidence="4" id="KW-1185">Reference proteome</keyword>
<feature type="compositionally biased region" description="Low complexity" evidence="1">
    <location>
        <begin position="69"/>
        <end position="119"/>
    </location>
</feature>
<reference evidence="3" key="1">
    <citation type="submission" date="2020-11" db="EMBL/GenBank/DDBJ databases">
        <authorList>
            <person name="Whitehead M."/>
        </authorList>
    </citation>
    <scope>NUCLEOTIDE SEQUENCE</scope>
    <source>
        <strain evidence="3">EGII</strain>
    </source>
</reference>
<comment type="caution">
    <text evidence="3">The sequence shown here is derived from an EMBL/GenBank/DDBJ whole genome shotgun (WGS) entry which is preliminary data.</text>
</comment>
<organism evidence="3 4">
    <name type="scientific">Ceratitis capitata</name>
    <name type="common">Mediterranean fruit fly</name>
    <name type="synonym">Tephritis capitata</name>
    <dbReference type="NCBI Taxonomy" id="7213"/>
    <lineage>
        <taxon>Eukaryota</taxon>
        <taxon>Metazoa</taxon>
        <taxon>Ecdysozoa</taxon>
        <taxon>Arthropoda</taxon>
        <taxon>Hexapoda</taxon>
        <taxon>Insecta</taxon>
        <taxon>Pterygota</taxon>
        <taxon>Neoptera</taxon>
        <taxon>Endopterygota</taxon>
        <taxon>Diptera</taxon>
        <taxon>Brachycera</taxon>
        <taxon>Muscomorpha</taxon>
        <taxon>Tephritoidea</taxon>
        <taxon>Tephritidae</taxon>
        <taxon>Ceratitis</taxon>
        <taxon>Ceratitis</taxon>
    </lineage>
</organism>
<proteinExistence type="predicted"/>
<dbReference type="OrthoDB" id="21499at2759"/>
<evidence type="ECO:0000313" key="4">
    <source>
        <dbReference type="Proteomes" id="UP000606786"/>
    </source>
</evidence>
<evidence type="ECO:0000259" key="2">
    <source>
        <dbReference type="Pfam" id="PF13926"/>
    </source>
</evidence>
<feature type="domain" description="DUF4211" evidence="2">
    <location>
        <begin position="233"/>
        <end position="320"/>
    </location>
</feature>
<feature type="compositionally biased region" description="Acidic residues" evidence="1">
    <location>
        <begin position="19"/>
        <end position="33"/>
    </location>
</feature>
<evidence type="ECO:0000313" key="3">
    <source>
        <dbReference type="EMBL" id="CAD7005589.1"/>
    </source>
</evidence>
<dbReference type="SUPFAM" id="SSF81995">
    <property type="entry name" value="beta-sandwich domain of Sec23/24"/>
    <property type="match status" value="1"/>
</dbReference>
<dbReference type="PANTHER" id="PTHR14689">
    <property type="entry name" value="PHORBOL-ESTER_DAG-TYPE DOMAIN-CONTAINING PROTEIN"/>
    <property type="match status" value="1"/>
</dbReference>
<name>A0A811V286_CERCA</name>
<dbReference type="InterPro" id="IPR025451">
    <property type="entry name" value="DUF4211"/>
</dbReference>
<feature type="compositionally biased region" description="Basic residues" evidence="1">
    <location>
        <begin position="50"/>
        <end position="62"/>
    </location>
</feature>
<gene>
    <name evidence="3" type="ORF">CCAP1982_LOCUS13949</name>
</gene>
<evidence type="ECO:0000256" key="1">
    <source>
        <dbReference type="SAM" id="MobiDB-lite"/>
    </source>
</evidence>
<dbReference type="GO" id="GO:0005634">
    <property type="term" value="C:nucleus"/>
    <property type="evidence" value="ECO:0007669"/>
    <property type="project" value="TreeGrafter"/>
</dbReference>
<dbReference type="AlphaFoldDB" id="A0A811V286"/>
<feature type="region of interest" description="Disordered" evidence="1">
    <location>
        <begin position="1"/>
        <end position="130"/>
    </location>
</feature>
<accession>A0A811V286</accession>
<protein>
    <submittedName>
        <fullName evidence="3">(Mediterranean fruit fly) hypothetical protein</fullName>
    </submittedName>
</protein>
<dbReference type="Proteomes" id="UP000606786">
    <property type="component" value="Unassembled WGS sequence"/>
</dbReference>
<sequence>MHAIFGAGTGAGSSSGVADNEDQEPDEFADSDTDPVWTPQEEDSEDGRSYRRKTSRRNKSAPRKSNYNQPQQGQQQQTALNQVQQQQQQQQQQPQQHQAQQPQQLSQQQQQVQQQQQQQNVDGYTPNKANASSYANATLDADNFKTGDFIVLRSDLVNDWPTIWQVDTQCILQKYEPFCQNGKMFYRNMSMYSSWNLDSKKLYVKAPVRIQVQSHKETIVEFMRSELLADDTEQFIEKIMEDYLRYRDNFEIYIQTMISQVLDPSFFLEITREKDEYFLGSVRIIDSIMDNCKRKLLSITPWTRSIIVSIETYPKCHVFTEWGQNNLTQRIVVAVISQVFLCVSCFSVIHIMRTLCNRCRLIRVWHVRRTYCCVAYVLHVLIFHKIAHEKYNLYIQCSSRVAEQQQECPGKSSTEILNDLLAEHNWVDELFRNMRNSWAEVESLERQKRFREVSQ</sequence>
<dbReference type="PANTHER" id="PTHR14689:SF0">
    <property type="entry name" value="COILED-COIL DOMAIN-CONTAINING PROTEIN 82"/>
    <property type="match status" value="1"/>
</dbReference>